<gene>
    <name evidence="2" type="ordered locus">Lbys_2431</name>
</gene>
<evidence type="ECO:0000256" key="1">
    <source>
        <dbReference type="SAM" id="MobiDB-lite"/>
    </source>
</evidence>
<dbReference type="KEGG" id="lby:Lbys_2431"/>
<organism evidence="2 3">
    <name type="scientific">Leadbetterella byssophila (strain DSM 17132 / JCM 16389 / KACC 11308 / NBRC 106382 / 4M15)</name>
    <dbReference type="NCBI Taxonomy" id="649349"/>
    <lineage>
        <taxon>Bacteria</taxon>
        <taxon>Pseudomonadati</taxon>
        <taxon>Bacteroidota</taxon>
        <taxon>Cytophagia</taxon>
        <taxon>Cytophagales</taxon>
        <taxon>Leadbetterellaceae</taxon>
        <taxon>Leadbetterella</taxon>
    </lineage>
</organism>
<dbReference type="OrthoDB" id="966206at2"/>
<accession>E4RXN5</accession>
<dbReference type="STRING" id="649349.Lbys_2431"/>
<evidence type="ECO:0000313" key="3">
    <source>
        <dbReference type="Proteomes" id="UP000007435"/>
    </source>
</evidence>
<dbReference type="RefSeq" id="WP_013409139.1">
    <property type="nucleotide sequence ID" value="NC_014655.1"/>
</dbReference>
<reference key="1">
    <citation type="submission" date="2010-11" db="EMBL/GenBank/DDBJ databases">
        <title>The complete genome of Leadbetterella byssophila DSM 17132.</title>
        <authorList>
            <consortium name="US DOE Joint Genome Institute (JGI-PGF)"/>
            <person name="Lucas S."/>
            <person name="Copeland A."/>
            <person name="Lapidus A."/>
            <person name="Glavina del Rio T."/>
            <person name="Dalin E."/>
            <person name="Tice H."/>
            <person name="Bruce D."/>
            <person name="Goodwin L."/>
            <person name="Pitluck S."/>
            <person name="Kyrpides N."/>
            <person name="Mavromatis K."/>
            <person name="Ivanova N."/>
            <person name="Teshima H."/>
            <person name="Brettin T."/>
            <person name="Detter J.C."/>
            <person name="Han C."/>
            <person name="Tapia R."/>
            <person name="Land M."/>
            <person name="Hauser L."/>
            <person name="Markowitz V."/>
            <person name="Cheng J.-F."/>
            <person name="Hugenholtz P."/>
            <person name="Woyke T."/>
            <person name="Wu D."/>
            <person name="Tindall B."/>
            <person name="Pomrenke H.G."/>
            <person name="Brambilla E."/>
            <person name="Klenk H.-P."/>
            <person name="Eisen J.A."/>
        </authorList>
    </citation>
    <scope>NUCLEOTIDE SEQUENCE [LARGE SCALE GENOMIC DNA]</scope>
    <source>
        <strain>DSM 17132</strain>
    </source>
</reference>
<dbReference type="InterPro" id="IPR050708">
    <property type="entry name" value="T6SS_VgrG/RHS"/>
</dbReference>
<dbReference type="PANTHER" id="PTHR32305">
    <property type="match status" value="1"/>
</dbReference>
<dbReference type="AlphaFoldDB" id="E4RXN5"/>
<sequence>MVYKKNLYGLNGGESNFDPWGVRLNGTEVVNGFQNRWELQGKEKEMTFGLNRVNFGARVYNPTIGRFDRVDPLAEKFYPHSPFNFSLNNPVNFIDPDGREAISINGSWKYTGEDAVAAFQQLQMMGNGGGDDKDKNKNKHQTQSLPIGDIGTGLGVVGEGLWFLGENKSANLYKEGFRRGIDGNYQLTGHNFSLFGNQAMTEATKPVTELDKVAKFGKFASSLGTVLSVTSSLVDIAAYSKGTLSGTRLSYRAVGTGGSIAAAAYLGGPYGATLGLGFTGLEKAYDWTEPARKEIVNSYGQFKRTLTSSWLKFK</sequence>
<reference evidence="2 3" key="2">
    <citation type="journal article" date="2011" name="Stand. Genomic Sci.">
        <title>Complete genome sequence of Leadbetterella byssophila type strain (4M15).</title>
        <authorList>
            <person name="Abt B."/>
            <person name="Teshima H."/>
            <person name="Lucas S."/>
            <person name="Lapidus A."/>
            <person name="Del Rio T.G."/>
            <person name="Nolan M."/>
            <person name="Tice H."/>
            <person name="Cheng J.F."/>
            <person name="Pitluck S."/>
            <person name="Liolios K."/>
            <person name="Pagani I."/>
            <person name="Ivanova N."/>
            <person name="Mavromatis K."/>
            <person name="Pati A."/>
            <person name="Tapia R."/>
            <person name="Han C."/>
            <person name="Goodwin L."/>
            <person name="Chen A."/>
            <person name="Palaniappan K."/>
            <person name="Land M."/>
            <person name="Hauser L."/>
            <person name="Chang Y.J."/>
            <person name="Jeffries C.D."/>
            <person name="Rohde M."/>
            <person name="Goker M."/>
            <person name="Tindall B.J."/>
            <person name="Detter J.C."/>
            <person name="Woyke T."/>
            <person name="Bristow J."/>
            <person name="Eisen J.A."/>
            <person name="Markowitz V."/>
            <person name="Hugenholtz P."/>
            <person name="Klenk H.P."/>
            <person name="Kyrpides N.C."/>
        </authorList>
    </citation>
    <scope>NUCLEOTIDE SEQUENCE [LARGE SCALE GENOMIC DNA]</scope>
    <source>
        <strain evidence="3">DSM 17132 / JCM 16389 / KACC 11308 / NBRC 106382 / 4M15</strain>
    </source>
</reference>
<dbReference type="InterPro" id="IPR022385">
    <property type="entry name" value="Rhs_assc_core"/>
</dbReference>
<evidence type="ECO:0000313" key="2">
    <source>
        <dbReference type="EMBL" id="ADQ18099.1"/>
    </source>
</evidence>
<name>E4RXN5_LEAB4</name>
<dbReference type="PANTHER" id="PTHR32305:SF15">
    <property type="entry name" value="PROTEIN RHSA-RELATED"/>
    <property type="match status" value="1"/>
</dbReference>
<dbReference type="HOGENOM" id="CLU_805850_0_0_10"/>
<keyword evidence="3" id="KW-1185">Reference proteome</keyword>
<proteinExistence type="predicted"/>
<feature type="region of interest" description="Disordered" evidence="1">
    <location>
        <begin position="124"/>
        <end position="144"/>
    </location>
</feature>
<dbReference type="EMBL" id="CP002305">
    <property type="protein sequence ID" value="ADQ18099.1"/>
    <property type="molecule type" value="Genomic_DNA"/>
</dbReference>
<evidence type="ECO:0008006" key="4">
    <source>
        <dbReference type="Google" id="ProtNLM"/>
    </source>
</evidence>
<dbReference type="Proteomes" id="UP000007435">
    <property type="component" value="Chromosome"/>
</dbReference>
<dbReference type="Gene3D" id="2.180.10.10">
    <property type="entry name" value="RHS repeat-associated core"/>
    <property type="match status" value="1"/>
</dbReference>
<protein>
    <recommendedName>
        <fullName evidence="4">RHS repeat-associated core domain-containing protein</fullName>
    </recommendedName>
</protein>
<dbReference type="NCBIfam" id="TIGR03696">
    <property type="entry name" value="Rhs_assc_core"/>
    <property type="match status" value="1"/>
</dbReference>
<dbReference type="eggNOG" id="COG3209">
    <property type="taxonomic scope" value="Bacteria"/>
</dbReference>